<dbReference type="Pfam" id="PF02798">
    <property type="entry name" value="GST_N"/>
    <property type="match status" value="1"/>
</dbReference>
<dbReference type="InterPro" id="IPR036282">
    <property type="entry name" value="Glutathione-S-Trfase_C_sf"/>
</dbReference>
<comment type="subunit">
    <text evidence="1">Homodimer.</text>
</comment>
<dbReference type="InterPro" id="IPR036249">
    <property type="entry name" value="Thioredoxin-like_sf"/>
</dbReference>
<evidence type="ECO:0000313" key="4">
    <source>
        <dbReference type="Proteomes" id="UP000829999"/>
    </source>
</evidence>
<dbReference type="PANTHER" id="PTHR43969:SF8">
    <property type="entry name" value="GLUTATHIONE S TRANSFERASE E13, ISOFORM A-RELATED"/>
    <property type="match status" value="1"/>
</dbReference>
<reference evidence="5" key="1">
    <citation type="submission" date="2025-08" db="UniProtKB">
        <authorList>
            <consortium name="RefSeq"/>
        </authorList>
    </citation>
    <scope>IDENTIFICATION</scope>
    <source>
        <tissue evidence="5">Whole larval tissue</tissue>
    </source>
</reference>
<protein>
    <submittedName>
        <fullName evidence="5">Uncharacterized protein LOC118266848</fullName>
    </submittedName>
</protein>
<feature type="domain" description="GST N-terminal" evidence="2">
    <location>
        <begin position="229"/>
        <end position="310"/>
    </location>
</feature>
<feature type="domain" description="GST C-terminal" evidence="3">
    <location>
        <begin position="93"/>
        <end position="226"/>
    </location>
</feature>
<dbReference type="Pfam" id="PF00043">
    <property type="entry name" value="GST_C"/>
    <property type="match status" value="2"/>
</dbReference>
<dbReference type="GeneID" id="118266848"/>
<dbReference type="FunFam" id="1.20.1050.10:FF:000007">
    <property type="entry name" value="Glutathione S-transferase 1-1"/>
    <property type="match status" value="2"/>
</dbReference>
<dbReference type="SFLD" id="SFLDS00019">
    <property type="entry name" value="Glutathione_Transferase_(cytos"/>
    <property type="match status" value="2"/>
</dbReference>
<dbReference type="PROSITE" id="PS50404">
    <property type="entry name" value="GST_NTER"/>
    <property type="match status" value="2"/>
</dbReference>
<dbReference type="GO" id="GO:0006749">
    <property type="term" value="P:glutathione metabolic process"/>
    <property type="evidence" value="ECO:0007669"/>
    <property type="project" value="TreeGrafter"/>
</dbReference>
<sequence>MSVSRLLLHRAPGSPPARAAMMLSDMLGLQMEYNDVKFLQLEHKSPEFKKLNPMGTVPVLQDGDFIISESHAIMKYLLSKYGGDKRELLYPSDVRTRAVVDQCMFFNAGVFFAAFMSVGRATFTGSIYAPTAQHIEEIESSYSVVDAYLQARAYVAADRLTLADLAVGATASTAQTFIKTDVDKFPRCADWLSRLHEEEVFKTVMAPGVAYFAKVINKIWQHNNNTVGMSPILYKLAASPPACAVRMVAHIIGLKLDYKEPDISKMEHKSPDYLKLNPLGTIPVLVDDDFILADSHAIMIYLLSKYGGEHSERLYPSDVRRRAVVNQVMFFDTGILFVRIKVVALPTIMEGMKAPTQKHLNDLEEAYGMVEAYASKYKYIAADHLTIADLSLAMTMGAAQVIHKLDHKKFPNTWNWLSLVEKEPYFIQIGLPGIAKFNTAMQYYTARNNQ</sequence>
<gene>
    <name evidence="5" type="primary">LOC118266848</name>
</gene>
<dbReference type="PANTHER" id="PTHR43969">
    <property type="entry name" value="GLUTATHIONE S TRANSFERASE D10, ISOFORM A-RELATED"/>
    <property type="match status" value="1"/>
</dbReference>
<dbReference type="Gene3D" id="3.40.30.10">
    <property type="entry name" value="Glutaredoxin"/>
    <property type="match status" value="2"/>
</dbReference>
<feature type="domain" description="GST C-terminal" evidence="3">
    <location>
        <begin position="318"/>
        <end position="447"/>
    </location>
</feature>
<dbReference type="RefSeq" id="XP_050558885.1">
    <property type="nucleotide sequence ID" value="XM_050702928.1"/>
</dbReference>
<evidence type="ECO:0000259" key="3">
    <source>
        <dbReference type="PROSITE" id="PS50405"/>
    </source>
</evidence>
<keyword evidence="4" id="KW-1185">Reference proteome</keyword>
<dbReference type="Proteomes" id="UP000829999">
    <property type="component" value="Chromosome 23"/>
</dbReference>
<dbReference type="Gene3D" id="1.20.1050.10">
    <property type="match status" value="2"/>
</dbReference>
<evidence type="ECO:0000256" key="1">
    <source>
        <dbReference type="ARBA" id="ARBA00011738"/>
    </source>
</evidence>
<dbReference type="InterPro" id="IPR004046">
    <property type="entry name" value="GST_C"/>
</dbReference>
<dbReference type="AlphaFoldDB" id="A0A9R0F1Z7"/>
<dbReference type="OrthoDB" id="422574at2759"/>
<dbReference type="SUPFAM" id="SSF52833">
    <property type="entry name" value="Thioredoxin-like"/>
    <property type="match status" value="2"/>
</dbReference>
<name>A0A9R0F1Z7_SPOFR</name>
<dbReference type="InterPro" id="IPR040079">
    <property type="entry name" value="Glutathione_S-Trfase"/>
</dbReference>
<organism evidence="4 5">
    <name type="scientific">Spodoptera frugiperda</name>
    <name type="common">Fall armyworm</name>
    <dbReference type="NCBI Taxonomy" id="7108"/>
    <lineage>
        <taxon>Eukaryota</taxon>
        <taxon>Metazoa</taxon>
        <taxon>Ecdysozoa</taxon>
        <taxon>Arthropoda</taxon>
        <taxon>Hexapoda</taxon>
        <taxon>Insecta</taxon>
        <taxon>Pterygota</taxon>
        <taxon>Neoptera</taxon>
        <taxon>Endopterygota</taxon>
        <taxon>Lepidoptera</taxon>
        <taxon>Glossata</taxon>
        <taxon>Ditrysia</taxon>
        <taxon>Noctuoidea</taxon>
        <taxon>Noctuidae</taxon>
        <taxon>Amphipyrinae</taxon>
        <taxon>Spodoptera</taxon>
    </lineage>
</organism>
<proteinExistence type="predicted"/>
<dbReference type="SFLD" id="SFLDG00358">
    <property type="entry name" value="Main_(cytGST)"/>
    <property type="match status" value="2"/>
</dbReference>
<dbReference type="Pfam" id="PF13417">
    <property type="entry name" value="GST_N_3"/>
    <property type="match status" value="1"/>
</dbReference>
<dbReference type="PROSITE" id="PS50405">
    <property type="entry name" value="GST_CTER"/>
    <property type="match status" value="2"/>
</dbReference>
<evidence type="ECO:0000313" key="5">
    <source>
        <dbReference type="RefSeq" id="XP_050558885.1"/>
    </source>
</evidence>
<evidence type="ECO:0000259" key="2">
    <source>
        <dbReference type="PROSITE" id="PS50404"/>
    </source>
</evidence>
<dbReference type="GO" id="GO:0004364">
    <property type="term" value="F:glutathione transferase activity"/>
    <property type="evidence" value="ECO:0007669"/>
    <property type="project" value="TreeGrafter"/>
</dbReference>
<accession>A0A9R0F1Z7</accession>
<dbReference type="CDD" id="cd03177">
    <property type="entry name" value="GST_C_Delta_Epsilon"/>
    <property type="match status" value="1"/>
</dbReference>
<dbReference type="InterPro" id="IPR004045">
    <property type="entry name" value="Glutathione_S-Trfase_N"/>
</dbReference>
<dbReference type="InterPro" id="IPR010987">
    <property type="entry name" value="Glutathione-S-Trfase_C-like"/>
</dbReference>
<dbReference type="SUPFAM" id="SSF47616">
    <property type="entry name" value="GST C-terminal domain-like"/>
    <property type="match status" value="2"/>
</dbReference>
<feature type="domain" description="GST N-terminal" evidence="2">
    <location>
        <begin position="4"/>
        <end position="85"/>
    </location>
</feature>
<dbReference type="FunFam" id="3.40.30.10:FF:000034">
    <property type="entry name" value="glutathione S-transferase 1"/>
    <property type="match status" value="1"/>
</dbReference>